<sequence>MPGYLENIMKRYLFAILIGLLFVSSNAFGQLDTVDLSVQASDIGLGGIVRPGTWTPVRLNLVSNAAEPRAVICQLRMRDDGGDVVLMQREVTLQAQVQQSMWLYGKPVMTFNRNDTFQIEVLDKESGVMLARVEEKPQKVLYERSSAIGVMGAGGSMGLNAYMGESSNESWGLGNDKPYFTQHEYFLQVRDLSFDRLPDRWYGLSLLNTMIWNPNGGSPSGSRVNDAMLQAVREWVERGGHLVVMLPPVGQQWTSSGLADLLPVDKTRMRLITAKPPQNIVGRPPVGRVASEIQMLALDVDQRDPLVSVIGRDVNGNALIVSKRYGFGTVTVFGIDMNSASLRQMGLPGRELYPIWNRIFGWQSPTYRNAFVKEEVKAGRITSSYTGNDLTDFWGSMITMKNTTGPALLLALLVFAVYWLVAGPISFFVLKARKKHKYSWVVFSGLVLIFVGIAWGGAYMIRPTDASITHLTLLDMDSVTGKSRVKSWMSVYMPTFGNVELDVAPDMGVADNRELLSSPGVSSDKLRSRFLDPQNYDVRSSGPHRAVVPFRSTTKMLEADFYGELSEEQSGLKDIWPTPTANLRLDDRGWPIGELKNTLPFALRDVAFVYSKGNGREFWFWRLQKTDKKWFSGETLKFEKREKGAQPLIMPIARYDKRILRQEGYLGKLSVKHAGRGLGLGGFQGGGISEPGKVEVTERLEMLSFYAMLPTPDFRVQNNKDANYFSRALGREFDISDWTKQRGLIVIGYMDDGSLPLPLSVDGTMLPSKGTTVVRWWLPIVK</sequence>
<dbReference type="EMBL" id="CP036425">
    <property type="protein sequence ID" value="QDU33947.1"/>
    <property type="molecule type" value="Genomic_DNA"/>
</dbReference>
<keyword evidence="3" id="KW-1185">Reference proteome</keyword>
<dbReference type="KEGG" id="pcor:KS4_20070"/>
<dbReference type="SUPFAM" id="SSF52317">
    <property type="entry name" value="Class I glutamine amidotransferase-like"/>
    <property type="match status" value="1"/>
</dbReference>
<proteinExistence type="predicted"/>
<dbReference type="AlphaFoldDB" id="A0A517YUQ6"/>
<name>A0A517YUQ6_9BACT</name>
<evidence type="ECO:0000313" key="2">
    <source>
        <dbReference type="EMBL" id="QDU33947.1"/>
    </source>
</evidence>
<feature type="transmembrane region" description="Helical" evidence="1">
    <location>
        <begin position="440"/>
        <end position="461"/>
    </location>
</feature>
<dbReference type="InterPro" id="IPR029062">
    <property type="entry name" value="Class_I_gatase-like"/>
</dbReference>
<reference evidence="2 3" key="1">
    <citation type="submission" date="2019-02" db="EMBL/GenBank/DDBJ databases">
        <title>Deep-cultivation of Planctomycetes and their phenomic and genomic characterization uncovers novel biology.</title>
        <authorList>
            <person name="Wiegand S."/>
            <person name="Jogler M."/>
            <person name="Boedeker C."/>
            <person name="Pinto D."/>
            <person name="Vollmers J."/>
            <person name="Rivas-Marin E."/>
            <person name="Kohn T."/>
            <person name="Peeters S.H."/>
            <person name="Heuer A."/>
            <person name="Rast P."/>
            <person name="Oberbeckmann S."/>
            <person name="Bunk B."/>
            <person name="Jeske O."/>
            <person name="Meyerdierks A."/>
            <person name="Storesund J.E."/>
            <person name="Kallscheuer N."/>
            <person name="Luecker S."/>
            <person name="Lage O.M."/>
            <person name="Pohl T."/>
            <person name="Merkel B.J."/>
            <person name="Hornburger P."/>
            <person name="Mueller R.-W."/>
            <person name="Bruemmer F."/>
            <person name="Labrenz M."/>
            <person name="Spormann A.M."/>
            <person name="Op den Camp H."/>
            <person name="Overmann J."/>
            <person name="Amann R."/>
            <person name="Jetten M.S.M."/>
            <person name="Mascher T."/>
            <person name="Medema M.H."/>
            <person name="Devos D.P."/>
            <person name="Kaster A.-K."/>
            <person name="Ovreas L."/>
            <person name="Rohde M."/>
            <person name="Galperin M.Y."/>
            <person name="Jogler C."/>
        </authorList>
    </citation>
    <scope>NUCLEOTIDE SEQUENCE [LARGE SCALE GENOMIC DNA]</scope>
    <source>
        <strain evidence="2 3">KS4</strain>
    </source>
</reference>
<evidence type="ECO:0000256" key="1">
    <source>
        <dbReference type="SAM" id="Phobius"/>
    </source>
</evidence>
<keyword evidence="1" id="KW-0472">Membrane</keyword>
<dbReference type="Gene3D" id="3.40.50.880">
    <property type="match status" value="1"/>
</dbReference>
<organism evidence="2 3">
    <name type="scientific">Poriferisphaera corsica</name>
    <dbReference type="NCBI Taxonomy" id="2528020"/>
    <lineage>
        <taxon>Bacteria</taxon>
        <taxon>Pseudomonadati</taxon>
        <taxon>Planctomycetota</taxon>
        <taxon>Phycisphaerae</taxon>
        <taxon>Phycisphaerales</taxon>
        <taxon>Phycisphaeraceae</taxon>
        <taxon>Poriferisphaera</taxon>
    </lineage>
</organism>
<keyword evidence="1" id="KW-1133">Transmembrane helix</keyword>
<dbReference type="Proteomes" id="UP000317369">
    <property type="component" value="Chromosome"/>
</dbReference>
<gene>
    <name evidence="2" type="ORF">KS4_20070</name>
</gene>
<evidence type="ECO:0000313" key="3">
    <source>
        <dbReference type="Proteomes" id="UP000317369"/>
    </source>
</evidence>
<keyword evidence="1" id="KW-0812">Transmembrane</keyword>
<feature type="transmembrane region" description="Helical" evidence="1">
    <location>
        <begin position="407"/>
        <end position="428"/>
    </location>
</feature>
<accession>A0A517YUQ6</accession>
<protein>
    <submittedName>
        <fullName evidence="2">Uncharacterized protein</fullName>
    </submittedName>
</protein>